<protein>
    <submittedName>
        <fullName evidence="1">Uncharacterized protein</fullName>
    </submittedName>
</protein>
<reference evidence="1 2" key="1">
    <citation type="journal article" date="2016" name="Mol. Biol. Evol.">
        <title>Comparative Genomics of Early-Diverging Mushroom-Forming Fungi Provides Insights into the Origins of Lignocellulose Decay Capabilities.</title>
        <authorList>
            <person name="Nagy L.G."/>
            <person name="Riley R."/>
            <person name="Tritt A."/>
            <person name="Adam C."/>
            <person name="Daum C."/>
            <person name="Floudas D."/>
            <person name="Sun H."/>
            <person name="Yadav J.S."/>
            <person name="Pangilinan J."/>
            <person name="Larsson K.H."/>
            <person name="Matsuura K."/>
            <person name="Barry K."/>
            <person name="Labutti K."/>
            <person name="Kuo R."/>
            <person name="Ohm R.A."/>
            <person name="Bhattacharya S.S."/>
            <person name="Shirouzu T."/>
            <person name="Yoshinaga Y."/>
            <person name="Martin F.M."/>
            <person name="Grigoriev I.V."/>
            <person name="Hibbett D.S."/>
        </authorList>
    </citation>
    <scope>NUCLEOTIDE SEQUENCE [LARGE SCALE GENOMIC DNA]</scope>
    <source>
        <strain evidence="1 2">CBS 109695</strain>
    </source>
</reference>
<evidence type="ECO:0000313" key="2">
    <source>
        <dbReference type="Proteomes" id="UP000076532"/>
    </source>
</evidence>
<keyword evidence="2" id="KW-1185">Reference proteome</keyword>
<dbReference type="Proteomes" id="UP000076532">
    <property type="component" value="Unassembled WGS sequence"/>
</dbReference>
<accession>A0A166CI17</accession>
<name>A0A166CI17_9AGAM</name>
<gene>
    <name evidence="1" type="ORF">FIBSPDRAFT_869089</name>
</gene>
<evidence type="ECO:0000313" key="1">
    <source>
        <dbReference type="EMBL" id="KZP13677.1"/>
    </source>
</evidence>
<dbReference type="AlphaFoldDB" id="A0A166CI17"/>
<sequence>MRRMHSTITYLETIPGFPAIATLQPWHLALKHSLIRAHCTRSLPAGGHFSLV</sequence>
<proteinExistence type="predicted"/>
<dbReference type="EMBL" id="KV417629">
    <property type="protein sequence ID" value="KZP13677.1"/>
    <property type="molecule type" value="Genomic_DNA"/>
</dbReference>
<organism evidence="1 2">
    <name type="scientific">Athelia psychrophila</name>
    <dbReference type="NCBI Taxonomy" id="1759441"/>
    <lineage>
        <taxon>Eukaryota</taxon>
        <taxon>Fungi</taxon>
        <taxon>Dikarya</taxon>
        <taxon>Basidiomycota</taxon>
        <taxon>Agaricomycotina</taxon>
        <taxon>Agaricomycetes</taxon>
        <taxon>Agaricomycetidae</taxon>
        <taxon>Atheliales</taxon>
        <taxon>Atheliaceae</taxon>
        <taxon>Athelia</taxon>
    </lineage>
</organism>